<dbReference type="HOGENOM" id="CLU_1406565_0_0_0"/>
<dbReference type="eggNOG" id="COG4894">
    <property type="taxonomic scope" value="Bacteria"/>
</dbReference>
<gene>
    <name evidence="1" type="ordered locus">PSMK_18370</name>
</gene>
<dbReference type="KEGG" id="phm:PSMK_18370"/>
<evidence type="ECO:0000313" key="1">
    <source>
        <dbReference type="EMBL" id="BAM03996.1"/>
    </source>
</evidence>
<reference evidence="1 2" key="1">
    <citation type="submission" date="2012-02" db="EMBL/GenBank/DDBJ databases">
        <title>Complete genome sequence of Phycisphaera mikurensis NBRC 102666.</title>
        <authorList>
            <person name="Ankai A."/>
            <person name="Hosoyama A."/>
            <person name="Terui Y."/>
            <person name="Sekine M."/>
            <person name="Fukai R."/>
            <person name="Kato Y."/>
            <person name="Nakamura S."/>
            <person name="Yamada-Narita S."/>
            <person name="Kawakoshi A."/>
            <person name="Fukunaga Y."/>
            <person name="Yamazaki S."/>
            <person name="Fujita N."/>
        </authorList>
    </citation>
    <scope>NUCLEOTIDE SEQUENCE [LARGE SCALE GENOMIC DNA]</scope>
    <source>
        <strain evidence="2">NBRC 102666 / KCTC 22515 / FYK2301M01</strain>
    </source>
</reference>
<dbReference type="AlphaFoldDB" id="I0IFF8"/>
<dbReference type="EMBL" id="AP012338">
    <property type="protein sequence ID" value="BAM03996.1"/>
    <property type="molecule type" value="Genomic_DNA"/>
</dbReference>
<dbReference type="OrthoDB" id="572274at2"/>
<proteinExistence type="predicted"/>
<accession>I0IFF8</accession>
<name>I0IFF8_PHYMF</name>
<dbReference type="Pfam" id="PF04525">
    <property type="entry name" value="LOR"/>
    <property type="match status" value="1"/>
</dbReference>
<dbReference type="Proteomes" id="UP000007881">
    <property type="component" value="Chromosome"/>
</dbReference>
<sequence length="201" mass="22631">MPDLDDIAARFAEDRYLLRRKFFRIFGGGFHLYGEDGELKLYTEMKRFKLREDIRLYSDESMETEILKISTKSIFDISGSYAVVDTLSGETVGGLRRKGLKSFFKDEWVILDEHGEDLGSIKEDGTFRALARRALDAAAILMPQGFHVEIGGAPVATFKQQFNPFIQKLDLDFTPDTSGRLDRRLGLAAAVLILAIEGKQG</sequence>
<dbReference type="STRING" id="1142394.PSMK_18370"/>
<protein>
    <submittedName>
        <fullName evidence="1">Uncharacterized protein</fullName>
    </submittedName>
</protein>
<keyword evidence="2" id="KW-1185">Reference proteome</keyword>
<dbReference type="RefSeq" id="WP_014437214.1">
    <property type="nucleotide sequence ID" value="NC_017080.1"/>
</dbReference>
<evidence type="ECO:0000313" key="2">
    <source>
        <dbReference type="Proteomes" id="UP000007881"/>
    </source>
</evidence>
<organism evidence="1 2">
    <name type="scientific">Phycisphaera mikurensis (strain NBRC 102666 / KCTC 22515 / FYK2301M01)</name>
    <dbReference type="NCBI Taxonomy" id="1142394"/>
    <lineage>
        <taxon>Bacteria</taxon>
        <taxon>Pseudomonadati</taxon>
        <taxon>Planctomycetota</taxon>
        <taxon>Phycisphaerae</taxon>
        <taxon>Phycisphaerales</taxon>
        <taxon>Phycisphaeraceae</taxon>
        <taxon>Phycisphaera</taxon>
    </lineage>
</organism>
<dbReference type="InterPro" id="IPR007612">
    <property type="entry name" value="LOR"/>
</dbReference>